<evidence type="ECO:0000256" key="4">
    <source>
        <dbReference type="ARBA" id="ARBA00022660"/>
    </source>
</evidence>
<dbReference type="OrthoDB" id="286811at2759"/>
<evidence type="ECO:0000256" key="3">
    <source>
        <dbReference type="ARBA" id="ARBA00022448"/>
    </source>
</evidence>
<evidence type="ECO:0000256" key="2">
    <source>
        <dbReference type="ARBA" id="ARBA00010261"/>
    </source>
</evidence>
<evidence type="ECO:0000256" key="5">
    <source>
        <dbReference type="ARBA" id="ARBA00022792"/>
    </source>
</evidence>
<dbReference type="KEGG" id="tasa:A1Q1_02269"/>
<organism evidence="9 10">
    <name type="scientific">Trichosporon asahii var. asahii (strain ATCC 90039 / CBS 2479 / JCM 2466 / KCTC 7840 / NBRC 103889/ NCYC 2677 / UAMH 7654)</name>
    <name type="common">Yeast</name>
    <dbReference type="NCBI Taxonomy" id="1186058"/>
    <lineage>
        <taxon>Eukaryota</taxon>
        <taxon>Fungi</taxon>
        <taxon>Dikarya</taxon>
        <taxon>Basidiomycota</taxon>
        <taxon>Agaricomycotina</taxon>
        <taxon>Tremellomycetes</taxon>
        <taxon>Trichosporonales</taxon>
        <taxon>Trichosporonaceae</taxon>
        <taxon>Trichosporon</taxon>
    </lineage>
</organism>
<evidence type="ECO:0000256" key="1">
    <source>
        <dbReference type="ARBA" id="ARBA00004443"/>
    </source>
</evidence>
<dbReference type="AlphaFoldDB" id="J6EVT6"/>
<reference evidence="9 10" key="1">
    <citation type="journal article" date="2012" name="Eukaryot. Cell">
        <title>Draft genome sequence of CBS 2479, the standard type strain of Trichosporon asahii.</title>
        <authorList>
            <person name="Yang R.Y."/>
            <person name="Li H.T."/>
            <person name="Zhu H."/>
            <person name="Zhou G.P."/>
            <person name="Wang M."/>
            <person name="Wang L."/>
        </authorList>
    </citation>
    <scope>NUCLEOTIDE SEQUENCE [LARGE SCALE GENOMIC DNA]</scope>
    <source>
        <strain evidence="10">ATCC 90039 / CBS 2479 / JCM 2466 / KCTC 7840 / NCYC 2677 / UAMH 7654</strain>
    </source>
</reference>
<dbReference type="Proteomes" id="UP000002748">
    <property type="component" value="Unassembled WGS sequence"/>
</dbReference>
<comment type="similarity">
    <text evidence="2">Belongs to the complex I NDUFA5 subunit family.</text>
</comment>
<dbReference type="Pfam" id="PF04716">
    <property type="entry name" value="ETC_C1_NDUFA5"/>
    <property type="match status" value="1"/>
</dbReference>
<dbReference type="GO" id="GO:0005743">
    <property type="term" value="C:mitochondrial inner membrane"/>
    <property type="evidence" value="ECO:0007669"/>
    <property type="project" value="UniProtKB-SubCell"/>
</dbReference>
<accession>J6EVT6</accession>
<protein>
    <submittedName>
        <fullName evidence="9">Uncharacterized protein</fullName>
    </submittedName>
</protein>
<evidence type="ECO:0000256" key="6">
    <source>
        <dbReference type="ARBA" id="ARBA00022982"/>
    </source>
</evidence>
<comment type="caution">
    <text evidence="9">The sequence shown here is derived from an EMBL/GenBank/DDBJ whole genome shotgun (WGS) entry which is preliminary data.</text>
</comment>
<dbReference type="GeneID" id="25985783"/>
<dbReference type="EMBL" id="ALBS01000193">
    <property type="protein sequence ID" value="EJT48724.1"/>
    <property type="molecule type" value="Genomic_DNA"/>
</dbReference>
<keyword evidence="3" id="KW-0813">Transport</keyword>
<dbReference type="PANTHER" id="PTHR12653">
    <property type="entry name" value="NADH-UBIQUINONE OXIDOREDUCTASE 13 KD-B SUBUNIT"/>
    <property type="match status" value="1"/>
</dbReference>
<dbReference type="HOGENOM" id="CLU_963741_0_0_1"/>
<comment type="subcellular location">
    <subcellularLocation>
        <location evidence="1">Mitochondrion inner membrane</location>
        <topology evidence="1">Peripheral membrane protein</topology>
        <orientation evidence="1">Matrix side</orientation>
    </subcellularLocation>
</comment>
<keyword evidence="7" id="KW-0496">Mitochondrion</keyword>
<evidence type="ECO:0000256" key="7">
    <source>
        <dbReference type="ARBA" id="ARBA00023128"/>
    </source>
</evidence>
<sequence>MMFGGGGELMSACKVVQPSSSVVCLWYAFQHRWTDVEKEQSVLTTTKSSHPEQVNAQGGGRIPCVSLGGIECMGVPDTGPRDFSGSHTAHFPPSPPASACNGTNATGCLGCGSNSLQLHTTDDNHAPCDPPALLRRSVSCYADEKLTCRALKQSTGITGLAVHPKPLPALKTLYSETLLGLSAIPSSSAYRQATEAITNHRLQVVEKAGDDITAVERELGQMVEVIIQEAESEKELVSNMAEWKAKTWWRIATTKLLRRESIADDSWEPLEKKASPDQWRYFDPTGDSL</sequence>
<dbReference type="InterPro" id="IPR006806">
    <property type="entry name" value="NDUFA5"/>
</dbReference>
<keyword evidence="5" id="KW-0999">Mitochondrion inner membrane</keyword>
<evidence type="ECO:0000313" key="9">
    <source>
        <dbReference type="EMBL" id="EJT48724.1"/>
    </source>
</evidence>
<keyword evidence="6" id="KW-0249">Electron transport</keyword>
<dbReference type="RefSeq" id="XP_014180689.1">
    <property type="nucleotide sequence ID" value="XM_014325214.1"/>
</dbReference>
<name>J6EVT6_TRIAS</name>
<evidence type="ECO:0000313" key="10">
    <source>
        <dbReference type="Proteomes" id="UP000002748"/>
    </source>
</evidence>
<dbReference type="GO" id="GO:0022904">
    <property type="term" value="P:respiratory electron transport chain"/>
    <property type="evidence" value="ECO:0007669"/>
    <property type="project" value="InterPro"/>
</dbReference>
<proteinExistence type="inferred from homology"/>
<dbReference type="VEuPathDB" id="FungiDB:A1Q1_02269"/>
<keyword evidence="8" id="KW-0472">Membrane</keyword>
<gene>
    <name evidence="9" type="ORF">A1Q1_02269</name>
</gene>
<evidence type="ECO:0000256" key="8">
    <source>
        <dbReference type="ARBA" id="ARBA00023136"/>
    </source>
</evidence>
<dbReference type="PANTHER" id="PTHR12653:SF0">
    <property type="entry name" value="NADH DEHYDROGENASE [UBIQUINONE] 1 ALPHA SUBCOMPLEX SUBUNIT 5"/>
    <property type="match status" value="1"/>
</dbReference>
<keyword evidence="4" id="KW-0679">Respiratory chain</keyword>